<evidence type="ECO:0000313" key="3">
    <source>
        <dbReference type="Proteomes" id="UP001149140"/>
    </source>
</evidence>
<sequence length="445" mass="45214">MKTPLILAAALLLAAAPGAQAAGWKQVTAPGGSNIDQVSPVRTADGVLHVAWKKDGDIFHTTIGPDGKLRATSPIVTGWASTSDPALTVVPGGLRAIWGGIRSTEATETNQDQNTAFSSDGGATWALQPGSTVPIGAQAYASDTAASTAPDGTTYATWFGTAGTWVHAGLDPAVPNFNYQAAGYGNDSNLASDASGTTMLAWFSDNPPGIFVQPVGAGGAPGGGALQMPGTNVMVGGPELSRTPIVARPKSGGFYVARGVGYPTSDQVRVWKVGTGSTILLDKTRNSAETAISADAKGRLWVAWSDSEFGDQHVLVARSNLSATQFGAAVDAGAVKDAHSLYTLDISGTSSAADVFGVFGTQDDSSASTFVTRVLPGLSLAAKRAKDKVTFTVTDAGDPVKGATLKAGGKSGKTDAKGRVVLTLKSKSASRATASGYEPASLKAK</sequence>
<evidence type="ECO:0000313" key="2">
    <source>
        <dbReference type="EMBL" id="MDA0166582.1"/>
    </source>
</evidence>
<reference evidence="2" key="1">
    <citation type="submission" date="2022-10" db="EMBL/GenBank/DDBJ databases">
        <title>The WGS of Solirubrobacter ginsenosidimutans DSM 21036.</title>
        <authorList>
            <person name="Jiang Z."/>
        </authorList>
    </citation>
    <scope>NUCLEOTIDE SEQUENCE</scope>
    <source>
        <strain evidence="2">DSM 21036</strain>
    </source>
</reference>
<comment type="caution">
    <text evidence="2">The sequence shown here is derived from an EMBL/GenBank/DDBJ whole genome shotgun (WGS) entry which is preliminary data.</text>
</comment>
<protein>
    <recommendedName>
        <fullName evidence="4">Big-1 domain-containing protein</fullName>
    </recommendedName>
</protein>
<gene>
    <name evidence="2" type="ORF">OM076_40340</name>
</gene>
<keyword evidence="1" id="KW-0732">Signal</keyword>
<dbReference type="Proteomes" id="UP001149140">
    <property type="component" value="Unassembled WGS sequence"/>
</dbReference>
<dbReference type="EMBL" id="JAPDOD010000069">
    <property type="protein sequence ID" value="MDA0166582.1"/>
    <property type="molecule type" value="Genomic_DNA"/>
</dbReference>
<name>A0A9X3N4M5_9ACTN</name>
<organism evidence="2 3">
    <name type="scientific">Solirubrobacter ginsenosidimutans</name>
    <dbReference type="NCBI Taxonomy" id="490573"/>
    <lineage>
        <taxon>Bacteria</taxon>
        <taxon>Bacillati</taxon>
        <taxon>Actinomycetota</taxon>
        <taxon>Thermoleophilia</taxon>
        <taxon>Solirubrobacterales</taxon>
        <taxon>Solirubrobacteraceae</taxon>
        <taxon>Solirubrobacter</taxon>
    </lineage>
</organism>
<dbReference type="RefSeq" id="WP_270045840.1">
    <property type="nucleotide sequence ID" value="NZ_JAPDOD010000069.1"/>
</dbReference>
<feature type="signal peptide" evidence="1">
    <location>
        <begin position="1"/>
        <end position="21"/>
    </location>
</feature>
<keyword evidence="3" id="KW-1185">Reference proteome</keyword>
<proteinExistence type="predicted"/>
<accession>A0A9X3N4M5</accession>
<dbReference type="AlphaFoldDB" id="A0A9X3N4M5"/>
<evidence type="ECO:0008006" key="4">
    <source>
        <dbReference type="Google" id="ProtNLM"/>
    </source>
</evidence>
<feature type="chain" id="PRO_5040906634" description="Big-1 domain-containing protein" evidence="1">
    <location>
        <begin position="22"/>
        <end position="445"/>
    </location>
</feature>
<evidence type="ECO:0000256" key="1">
    <source>
        <dbReference type="SAM" id="SignalP"/>
    </source>
</evidence>